<dbReference type="Proteomes" id="UP000887565">
    <property type="component" value="Unplaced"/>
</dbReference>
<reference evidence="2" key="1">
    <citation type="submission" date="2022-11" db="UniProtKB">
        <authorList>
            <consortium name="WormBaseParasite"/>
        </authorList>
    </citation>
    <scope>IDENTIFICATION</scope>
</reference>
<keyword evidence="1" id="KW-1185">Reference proteome</keyword>
<accession>A0A915I4J7</accession>
<proteinExistence type="predicted"/>
<dbReference type="AlphaFoldDB" id="A0A915I4J7"/>
<evidence type="ECO:0000313" key="2">
    <source>
        <dbReference type="WBParaSite" id="nRc.2.0.1.t09053-RA"/>
    </source>
</evidence>
<sequence length="217" mass="24648">MHPLAIDGSATNKHLLCFFICLKNEFEYEAANHVKMSALHGLTCSPPSNMIQDMMQYEDEKNFLMFQLAPDCNHMTLKCELASITPQVGEEPAAFLSKVMTYVQLLYQDENKNFRHKQVIDTFLTKMPVFYQLTIGEQAKSFTNVQQLANSIAKAPSILNTTKAEIGTTDHPILVNQADPEMLAPRSLQPFNRRFDCHCSMDRSQDPYRDCMLSTDG</sequence>
<dbReference type="WBParaSite" id="nRc.2.0.1.t09053-RA">
    <property type="protein sequence ID" value="nRc.2.0.1.t09053-RA"/>
    <property type="gene ID" value="nRc.2.0.1.g09053"/>
</dbReference>
<protein>
    <submittedName>
        <fullName evidence="2">Uncharacterized protein</fullName>
    </submittedName>
</protein>
<evidence type="ECO:0000313" key="1">
    <source>
        <dbReference type="Proteomes" id="UP000887565"/>
    </source>
</evidence>
<organism evidence="1 2">
    <name type="scientific">Romanomermis culicivorax</name>
    <name type="common">Nematode worm</name>
    <dbReference type="NCBI Taxonomy" id="13658"/>
    <lineage>
        <taxon>Eukaryota</taxon>
        <taxon>Metazoa</taxon>
        <taxon>Ecdysozoa</taxon>
        <taxon>Nematoda</taxon>
        <taxon>Enoplea</taxon>
        <taxon>Dorylaimia</taxon>
        <taxon>Mermithida</taxon>
        <taxon>Mermithoidea</taxon>
        <taxon>Mermithidae</taxon>
        <taxon>Romanomermis</taxon>
    </lineage>
</organism>
<name>A0A915I4J7_ROMCU</name>